<keyword evidence="3" id="KW-1185">Reference proteome</keyword>
<organism evidence="2 3">
    <name type="scientific">Puccinia striiformis f. sp. tritici PST-78</name>
    <dbReference type="NCBI Taxonomy" id="1165861"/>
    <lineage>
        <taxon>Eukaryota</taxon>
        <taxon>Fungi</taxon>
        <taxon>Dikarya</taxon>
        <taxon>Basidiomycota</taxon>
        <taxon>Pucciniomycotina</taxon>
        <taxon>Pucciniomycetes</taxon>
        <taxon>Pucciniales</taxon>
        <taxon>Pucciniaceae</taxon>
        <taxon>Puccinia</taxon>
    </lineage>
</organism>
<feature type="chain" id="PRO_5005549910" description="Secreted protein" evidence="1">
    <location>
        <begin position="23"/>
        <end position="123"/>
    </location>
</feature>
<proteinExistence type="predicted"/>
<evidence type="ECO:0000256" key="1">
    <source>
        <dbReference type="SAM" id="SignalP"/>
    </source>
</evidence>
<comment type="caution">
    <text evidence="2">The sequence shown here is derived from an EMBL/GenBank/DDBJ whole genome shotgun (WGS) entry which is preliminary data.</text>
</comment>
<gene>
    <name evidence="2" type="ORF">PSTG_11691</name>
</gene>
<dbReference type="EMBL" id="AJIL01000105">
    <property type="protein sequence ID" value="KNE94993.1"/>
    <property type="molecule type" value="Genomic_DNA"/>
</dbReference>
<dbReference type="AlphaFoldDB" id="A0A0L0V6V3"/>
<accession>A0A0L0V6V3</accession>
<evidence type="ECO:0000313" key="2">
    <source>
        <dbReference type="EMBL" id="KNE94993.1"/>
    </source>
</evidence>
<reference evidence="3" key="1">
    <citation type="submission" date="2014-03" db="EMBL/GenBank/DDBJ databases">
        <title>The Genome Sequence of Puccinia striiformis f. sp. tritici PST-78.</title>
        <authorList>
            <consortium name="The Broad Institute Genome Sequencing Platform"/>
            <person name="Cuomo C."/>
            <person name="Hulbert S."/>
            <person name="Chen X."/>
            <person name="Walker B."/>
            <person name="Young S.K."/>
            <person name="Zeng Q."/>
            <person name="Gargeya S."/>
            <person name="Fitzgerald M."/>
            <person name="Haas B."/>
            <person name="Abouelleil A."/>
            <person name="Alvarado L."/>
            <person name="Arachchi H.M."/>
            <person name="Berlin A.M."/>
            <person name="Chapman S.B."/>
            <person name="Goldberg J."/>
            <person name="Griggs A."/>
            <person name="Gujja S."/>
            <person name="Hansen M."/>
            <person name="Howarth C."/>
            <person name="Imamovic A."/>
            <person name="Larimer J."/>
            <person name="McCowan C."/>
            <person name="Montmayeur A."/>
            <person name="Murphy C."/>
            <person name="Neiman D."/>
            <person name="Pearson M."/>
            <person name="Priest M."/>
            <person name="Roberts A."/>
            <person name="Saif S."/>
            <person name="Shea T."/>
            <person name="Sisk P."/>
            <person name="Sykes S."/>
            <person name="Wortman J."/>
            <person name="Nusbaum C."/>
            <person name="Birren B."/>
        </authorList>
    </citation>
    <scope>NUCLEOTIDE SEQUENCE [LARGE SCALE GENOMIC DNA]</scope>
    <source>
        <strain evidence="3">race PST-78</strain>
    </source>
</reference>
<feature type="signal peptide" evidence="1">
    <location>
        <begin position="1"/>
        <end position="22"/>
    </location>
</feature>
<evidence type="ECO:0000313" key="3">
    <source>
        <dbReference type="Proteomes" id="UP000054564"/>
    </source>
</evidence>
<keyword evidence="1" id="KW-0732">Signal</keyword>
<name>A0A0L0V6V3_9BASI</name>
<sequence>MLISNLMKVFTVISIHTQVTHAKVFNCPTLAGDPRNNIGWCWREIVDKDRANESEAMRLTGQAYFGKRATAVTPSVFSCDKLKLGPKNPQAPTKKLCCRLQQQDGIEFTFAGDDIKFCDEVKV</sequence>
<protein>
    <recommendedName>
        <fullName evidence="4">Secreted protein</fullName>
    </recommendedName>
</protein>
<dbReference type="Proteomes" id="UP000054564">
    <property type="component" value="Unassembled WGS sequence"/>
</dbReference>
<evidence type="ECO:0008006" key="4">
    <source>
        <dbReference type="Google" id="ProtNLM"/>
    </source>
</evidence>